<dbReference type="EMBL" id="JBHSLF010000025">
    <property type="protein sequence ID" value="MFC5344831.1"/>
    <property type="molecule type" value="Genomic_DNA"/>
</dbReference>
<comment type="caution">
    <text evidence="1">The sequence shown here is derived from an EMBL/GenBank/DDBJ whole genome shotgun (WGS) entry which is preliminary data.</text>
</comment>
<dbReference type="Proteomes" id="UP001596152">
    <property type="component" value="Unassembled WGS sequence"/>
</dbReference>
<accession>A0ABW0FTE7</accession>
<dbReference type="Pfam" id="PF11288">
    <property type="entry name" value="DUF3089"/>
    <property type="match status" value="1"/>
</dbReference>
<sequence length="367" mass="39511">MTAGRLVLLCAGLALAGGLSGCLGGPREPFGAQTTPPPPDYDRPSAWLAFPGRDGLERSVPDGLTAVAEAEAPADVFFIHPTTTDVREVWNAPWDADDETAQLNPAVLMGQASVFNGCCRIYAPRYRQATLPALGYDRHQADDLAYADVVAAFHAFIGRYSEGRPFILASHSQGTFHAVRLLQEEIIGTPLQGRMVAAYLIGGYAPEAFPEIGLPICDAADQTGCVLSWNAAKIGSRTARLVIDDKTYWWNGGWKDQDQARAICVNPLTWRRQTASGATAPATLNAGGMPLPRAPFPARAETMPPFRPQLTGARCRDGMLEVDLSDAPAAYGDLLTRFLGSYHMSDYGLFYAAVRANASVRAAAWRP</sequence>
<evidence type="ECO:0000313" key="1">
    <source>
        <dbReference type="EMBL" id="MFC5344831.1"/>
    </source>
</evidence>
<protein>
    <submittedName>
        <fullName evidence="1">DUF3089 domain-containing protein</fullName>
    </submittedName>
</protein>
<organism evidence="1 2">
    <name type="scientific">Brevundimonas staleyi</name>
    <dbReference type="NCBI Taxonomy" id="74326"/>
    <lineage>
        <taxon>Bacteria</taxon>
        <taxon>Pseudomonadati</taxon>
        <taxon>Pseudomonadota</taxon>
        <taxon>Alphaproteobacteria</taxon>
        <taxon>Caulobacterales</taxon>
        <taxon>Caulobacteraceae</taxon>
        <taxon>Brevundimonas</taxon>
    </lineage>
</organism>
<dbReference type="InterPro" id="IPR029058">
    <property type="entry name" value="AB_hydrolase_fold"/>
</dbReference>
<evidence type="ECO:0000313" key="2">
    <source>
        <dbReference type="Proteomes" id="UP001596152"/>
    </source>
</evidence>
<reference evidence="2" key="1">
    <citation type="journal article" date="2019" name="Int. J. Syst. Evol. Microbiol.">
        <title>The Global Catalogue of Microorganisms (GCM) 10K type strain sequencing project: providing services to taxonomists for standard genome sequencing and annotation.</title>
        <authorList>
            <consortium name="The Broad Institute Genomics Platform"/>
            <consortium name="The Broad Institute Genome Sequencing Center for Infectious Disease"/>
            <person name="Wu L."/>
            <person name="Ma J."/>
        </authorList>
    </citation>
    <scope>NUCLEOTIDE SEQUENCE [LARGE SCALE GENOMIC DNA]</scope>
    <source>
        <strain evidence="2">JCM 12125</strain>
    </source>
</reference>
<dbReference type="SUPFAM" id="SSF53474">
    <property type="entry name" value="alpha/beta-Hydrolases"/>
    <property type="match status" value="1"/>
</dbReference>
<dbReference type="InterPro" id="IPR021440">
    <property type="entry name" value="DUF3089"/>
</dbReference>
<name>A0ABW0FTE7_9CAUL</name>
<proteinExistence type="predicted"/>
<gene>
    <name evidence="1" type="ORF">ACFPIE_12980</name>
</gene>
<keyword evidence="2" id="KW-1185">Reference proteome</keyword>
<dbReference type="RefSeq" id="WP_374037919.1">
    <property type="nucleotide sequence ID" value="NZ_CP169082.1"/>
</dbReference>
<dbReference type="PROSITE" id="PS51257">
    <property type="entry name" value="PROKAR_LIPOPROTEIN"/>
    <property type="match status" value="1"/>
</dbReference>